<keyword evidence="12 14" id="KW-0378">Hydrolase</keyword>
<keyword evidence="11 14" id="KW-0255">Endonuclease</keyword>
<evidence type="ECO:0000256" key="11">
    <source>
        <dbReference type="ARBA" id="ARBA00022759"/>
    </source>
</evidence>
<feature type="binding site" evidence="14 15">
    <location>
        <position position="118"/>
    </location>
    <ligand>
        <name>a divalent metal cation</name>
        <dbReference type="ChEBI" id="CHEBI:60240"/>
    </ligand>
</feature>
<name>A0A0A1ZQF6_PROMR</name>
<evidence type="ECO:0000256" key="13">
    <source>
        <dbReference type="ARBA" id="ARBA00023211"/>
    </source>
</evidence>
<dbReference type="EMBL" id="JNAJ01000012">
    <property type="protein sequence ID" value="KGF91827.1"/>
    <property type="molecule type" value="Genomic_DNA"/>
</dbReference>
<evidence type="ECO:0000256" key="12">
    <source>
        <dbReference type="ARBA" id="ARBA00022801"/>
    </source>
</evidence>
<dbReference type="EC" id="3.1.26.4" evidence="6 14"/>
<evidence type="ECO:0000256" key="16">
    <source>
        <dbReference type="RuleBase" id="RU003515"/>
    </source>
</evidence>
<comment type="function">
    <text evidence="3 14 16">Endonuclease that specifically degrades the RNA of RNA-DNA hybrids.</text>
</comment>
<feature type="domain" description="RNase H type-2" evidence="17">
    <location>
        <begin position="16"/>
        <end position="205"/>
    </location>
</feature>
<dbReference type="NCBIfam" id="NF010537">
    <property type="entry name" value="PRK13925.1"/>
    <property type="match status" value="1"/>
</dbReference>
<dbReference type="GO" id="GO:0030145">
    <property type="term" value="F:manganese ion binding"/>
    <property type="evidence" value="ECO:0007669"/>
    <property type="project" value="UniProtKB-UniRule"/>
</dbReference>
<organism evidence="18 19">
    <name type="scientific">Prochlorococcus marinus str. MIT 9116</name>
    <dbReference type="NCBI Taxonomy" id="167544"/>
    <lineage>
        <taxon>Bacteria</taxon>
        <taxon>Bacillati</taxon>
        <taxon>Cyanobacteriota</taxon>
        <taxon>Cyanophyceae</taxon>
        <taxon>Synechococcales</taxon>
        <taxon>Prochlorococcaceae</taxon>
        <taxon>Prochlorococcus</taxon>
    </lineage>
</organism>
<dbReference type="Pfam" id="PF01351">
    <property type="entry name" value="RNase_HII"/>
    <property type="match status" value="1"/>
</dbReference>
<comment type="catalytic activity">
    <reaction evidence="1 14 15 16">
        <text>Endonucleolytic cleavage to 5'-phosphomonoester.</text>
        <dbReference type="EC" id="3.1.26.4"/>
    </reaction>
</comment>
<comment type="cofactor">
    <cofactor evidence="14 15">
        <name>Mn(2+)</name>
        <dbReference type="ChEBI" id="CHEBI:29035"/>
    </cofactor>
    <cofactor evidence="14 15">
        <name>Mg(2+)</name>
        <dbReference type="ChEBI" id="CHEBI:18420"/>
    </cofactor>
    <text evidence="14 15">Manganese or magnesium. Binds 1 divalent metal ion per monomer in the absence of substrate. May bind a second metal ion after substrate binding.</text>
</comment>
<accession>A0A0A1ZQF6</accession>
<dbReference type="Proteomes" id="UP000030491">
    <property type="component" value="Unassembled WGS sequence"/>
</dbReference>
<dbReference type="GO" id="GO:0032299">
    <property type="term" value="C:ribonuclease H2 complex"/>
    <property type="evidence" value="ECO:0007669"/>
    <property type="project" value="TreeGrafter"/>
</dbReference>
<dbReference type="InterPro" id="IPR022898">
    <property type="entry name" value="RNase_HII"/>
</dbReference>
<keyword evidence="8 14" id="KW-0963">Cytoplasm</keyword>
<dbReference type="RefSeq" id="WP_032513803.1">
    <property type="nucleotide sequence ID" value="NZ_JNAJ01000012.1"/>
</dbReference>
<dbReference type="InterPro" id="IPR024567">
    <property type="entry name" value="RNase_HII/HIII_dom"/>
</dbReference>
<dbReference type="OrthoDB" id="9803420at2"/>
<evidence type="ECO:0000256" key="8">
    <source>
        <dbReference type="ARBA" id="ARBA00022490"/>
    </source>
</evidence>
<dbReference type="PANTHER" id="PTHR10954">
    <property type="entry name" value="RIBONUCLEASE H2 SUBUNIT A"/>
    <property type="match status" value="1"/>
</dbReference>
<dbReference type="NCBIfam" id="NF000595">
    <property type="entry name" value="PRK00015.1-3"/>
    <property type="match status" value="1"/>
</dbReference>
<comment type="cofactor">
    <cofactor evidence="2">
        <name>Mg(2+)</name>
        <dbReference type="ChEBI" id="CHEBI:18420"/>
    </cofactor>
</comment>
<proteinExistence type="inferred from homology"/>
<comment type="caution">
    <text evidence="18">The sequence shown here is derived from an EMBL/GenBank/DDBJ whole genome shotgun (WGS) entry which is preliminary data.</text>
</comment>
<dbReference type="Gene3D" id="3.30.420.10">
    <property type="entry name" value="Ribonuclease H-like superfamily/Ribonuclease H"/>
    <property type="match status" value="1"/>
</dbReference>
<dbReference type="PANTHER" id="PTHR10954:SF18">
    <property type="entry name" value="RIBONUCLEASE HII"/>
    <property type="match status" value="1"/>
</dbReference>
<keyword evidence="9 14" id="KW-0540">Nuclease</keyword>
<protein>
    <recommendedName>
        <fullName evidence="7 14">Ribonuclease HII</fullName>
        <shortName evidence="14">RNase HII</shortName>
        <ecNumber evidence="6 14">3.1.26.4</ecNumber>
    </recommendedName>
</protein>
<evidence type="ECO:0000256" key="15">
    <source>
        <dbReference type="PROSITE-ProRule" id="PRU01319"/>
    </source>
</evidence>
<dbReference type="GO" id="GO:0043137">
    <property type="term" value="P:DNA replication, removal of RNA primer"/>
    <property type="evidence" value="ECO:0007669"/>
    <property type="project" value="TreeGrafter"/>
</dbReference>
<evidence type="ECO:0000313" key="18">
    <source>
        <dbReference type="EMBL" id="KGF91827.1"/>
    </source>
</evidence>
<evidence type="ECO:0000256" key="4">
    <source>
        <dbReference type="ARBA" id="ARBA00004496"/>
    </source>
</evidence>
<evidence type="ECO:0000256" key="7">
    <source>
        <dbReference type="ARBA" id="ARBA00019179"/>
    </source>
</evidence>
<evidence type="ECO:0000256" key="10">
    <source>
        <dbReference type="ARBA" id="ARBA00022723"/>
    </source>
</evidence>
<dbReference type="GO" id="GO:0003723">
    <property type="term" value="F:RNA binding"/>
    <property type="evidence" value="ECO:0007669"/>
    <property type="project" value="UniProtKB-UniRule"/>
</dbReference>
<dbReference type="GO" id="GO:0004523">
    <property type="term" value="F:RNA-DNA hybrid ribonuclease activity"/>
    <property type="evidence" value="ECO:0007669"/>
    <property type="project" value="UniProtKB-UniRule"/>
</dbReference>
<dbReference type="GO" id="GO:0006298">
    <property type="term" value="P:mismatch repair"/>
    <property type="evidence" value="ECO:0007669"/>
    <property type="project" value="TreeGrafter"/>
</dbReference>
<dbReference type="SUPFAM" id="SSF53098">
    <property type="entry name" value="Ribonuclease H-like"/>
    <property type="match status" value="1"/>
</dbReference>
<evidence type="ECO:0000259" key="17">
    <source>
        <dbReference type="PROSITE" id="PS51975"/>
    </source>
</evidence>
<evidence type="ECO:0000256" key="9">
    <source>
        <dbReference type="ARBA" id="ARBA00022722"/>
    </source>
</evidence>
<evidence type="ECO:0000256" key="3">
    <source>
        <dbReference type="ARBA" id="ARBA00004065"/>
    </source>
</evidence>
<dbReference type="AlphaFoldDB" id="A0A0A1ZQF6"/>
<evidence type="ECO:0000256" key="14">
    <source>
        <dbReference type="HAMAP-Rule" id="MF_00052"/>
    </source>
</evidence>
<dbReference type="InterPro" id="IPR036397">
    <property type="entry name" value="RNaseH_sf"/>
</dbReference>
<feature type="binding site" evidence="14 15">
    <location>
        <position position="23"/>
    </location>
    <ligand>
        <name>a divalent metal cation</name>
        <dbReference type="ChEBI" id="CHEBI:60240"/>
    </ligand>
</feature>
<dbReference type="CDD" id="cd07182">
    <property type="entry name" value="RNase_HII_bacteria_HII_like"/>
    <property type="match status" value="1"/>
</dbReference>
<evidence type="ECO:0000256" key="5">
    <source>
        <dbReference type="ARBA" id="ARBA00007383"/>
    </source>
</evidence>
<evidence type="ECO:0000256" key="6">
    <source>
        <dbReference type="ARBA" id="ARBA00012180"/>
    </source>
</evidence>
<reference evidence="19" key="1">
    <citation type="journal article" date="2014" name="Sci. Data">
        <title>Genomes of diverse isolates of the marine cyanobacterium Prochlorococcus.</title>
        <authorList>
            <person name="Biller S."/>
            <person name="Berube P."/>
            <person name="Thompson J."/>
            <person name="Kelly L."/>
            <person name="Roggensack S."/>
            <person name="Awad L."/>
            <person name="Roache-Johnson K."/>
            <person name="Ding H."/>
            <person name="Giovannoni S.J."/>
            <person name="Moore L.R."/>
            <person name="Chisholm S.W."/>
        </authorList>
    </citation>
    <scope>NUCLEOTIDE SEQUENCE [LARGE SCALE GENOMIC DNA]</scope>
</reference>
<comment type="similarity">
    <text evidence="5 14 16">Belongs to the RNase HII family.</text>
</comment>
<sequence>MQEKKEEDLQQVLNKISEVGIDEVGRGAVFGPVFSAVVVLTEKNKIILKQFGVKDSKKLTPKKRKLLFPKILLLSSDYGIGQSSVREIENLGIRTATELSMIRALKKLKKKPSELIIDGPLLLRPWNGIQKNVVSGDSRFISIAAASIIAKVSRDNLMERLEKKCSGYLIFKNKGYGTKEHLSIIKKNGITHLHRKSFLKKSNLI</sequence>
<evidence type="ECO:0000313" key="19">
    <source>
        <dbReference type="Proteomes" id="UP000030491"/>
    </source>
</evidence>
<evidence type="ECO:0000256" key="2">
    <source>
        <dbReference type="ARBA" id="ARBA00001946"/>
    </source>
</evidence>
<dbReference type="GO" id="GO:0005737">
    <property type="term" value="C:cytoplasm"/>
    <property type="evidence" value="ECO:0007669"/>
    <property type="project" value="UniProtKB-SubCell"/>
</dbReference>
<dbReference type="HAMAP" id="MF_00052_B">
    <property type="entry name" value="RNase_HII_B"/>
    <property type="match status" value="1"/>
</dbReference>
<comment type="subcellular location">
    <subcellularLocation>
        <location evidence="4 14">Cytoplasm</location>
    </subcellularLocation>
</comment>
<feature type="binding site" evidence="14 15">
    <location>
        <position position="22"/>
    </location>
    <ligand>
        <name>a divalent metal cation</name>
        <dbReference type="ChEBI" id="CHEBI:60240"/>
    </ligand>
</feature>
<gene>
    <name evidence="14" type="primary">rnhB</name>
    <name evidence="18" type="ORF">EU93_0975</name>
</gene>
<evidence type="ECO:0000256" key="1">
    <source>
        <dbReference type="ARBA" id="ARBA00000077"/>
    </source>
</evidence>
<keyword evidence="10 14" id="KW-0479">Metal-binding</keyword>
<dbReference type="PROSITE" id="PS51975">
    <property type="entry name" value="RNASE_H_2"/>
    <property type="match status" value="1"/>
</dbReference>
<keyword evidence="13 14" id="KW-0464">Manganese</keyword>
<dbReference type="InterPro" id="IPR001352">
    <property type="entry name" value="RNase_HII/HIII"/>
</dbReference>
<dbReference type="InterPro" id="IPR012337">
    <property type="entry name" value="RNaseH-like_sf"/>
</dbReference>